<dbReference type="SUPFAM" id="SSF47598">
    <property type="entry name" value="Ribbon-helix-helix"/>
    <property type="match status" value="1"/>
</dbReference>
<evidence type="ECO:0000313" key="1">
    <source>
        <dbReference type="EMBL" id="BBP44950.1"/>
    </source>
</evidence>
<keyword evidence="2" id="KW-1185">Reference proteome</keyword>
<gene>
    <name evidence="1" type="ORF">THMIRHAS_03230</name>
</gene>
<evidence type="ECO:0008006" key="3">
    <source>
        <dbReference type="Google" id="ProtNLM"/>
    </source>
</evidence>
<dbReference type="KEGG" id="tse:THMIRHAS_03230"/>
<dbReference type="GO" id="GO:0006355">
    <property type="term" value="P:regulation of DNA-templated transcription"/>
    <property type="evidence" value="ECO:0007669"/>
    <property type="project" value="InterPro"/>
</dbReference>
<sequence>MSALTLRLPDKLDQQIRDLASVQHMSLSDFARTALEVYVKQTQQELALQEMVAAAQAMQSHPEIAKGVAELNQELSVTDVDLNAHSVQELETGWWK</sequence>
<dbReference type="Gene3D" id="1.10.1220.10">
    <property type="entry name" value="Met repressor-like"/>
    <property type="match status" value="1"/>
</dbReference>
<dbReference type="InterPro" id="IPR013321">
    <property type="entry name" value="Arc_rbn_hlx_hlx"/>
</dbReference>
<proteinExistence type="predicted"/>
<evidence type="ECO:0000313" key="2">
    <source>
        <dbReference type="Proteomes" id="UP000501726"/>
    </source>
</evidence>
<accession>A0A6F8PSI4</accession>
<organism evidence="1 2">
    <name type="scientific">Thiosulfatimonas sediminis</name>
    <dbReference type="NCBI Taxonomy" id="2675054"/>
    <lineage>
        <taxon>Bacteria</taxon>
        <taxon>Pseudomonadati</taxon>
        <taxon>Pseudomonadota</taxon>
        <taxon>Gammaproteobacteria</taxon>
        <taxon>Thiotrichales</taxon>
        <taxon>Piscirickettsiaceae</taxon>
        <taxon>Thiosulfatimonas</taxon>
    </lineage>
</organism>
<dbReference type="RefSeq" id="WP_173269889.1">
    <property type="nucleotide sequence ID" value="NZ_AP021889.1"/>
</dbReference>
<dbReference type="Proteomes" id="UP000501726">
    <property type="component" value="Chromosome"/>
</dbReference>
<name>A0A6F8PSI4_9GAMM</name>
<reference evidence="2" key="1">
    <citation type="submission" date="2019-11" db="EMBL/GenBank/DDBJ databases">
        <title>Isolation and characterization of two novel species in the genus Thiomicrorhabdus.</title>
        <authorList>
            <person name="Mochizuki J."/>
            <person name="Kojima H."/>
            <person name="Fukui M."/>
        </authorList>
    </citation>
    <scope>NUCLEOTIDE SEQUENCE [LARGE SCALE GENOMIC DNA]</scope>
    <source>
        <strain evidence="2">aks77</strain>
    </source>
</reference>
<dbReference type="InterPro" id="IPR010985">
    <property type="entry name" value="Ribbon_hlx_hlx"/>
</dbReference>
<dbReference type="EMBL" id="AP021889">
    <property type="protein sequence ID" value="BBP44950.1"/>
    <property type="molecule type" value="Genomic_DNA"/>
</dbReference>
<dbReference type="AlphaFoldDB" id="A0A6F8PSI4"/>
<protein>
    <recommendedName>
        <fullName evidence="3">Ribbon-helix-helix protein CopG domain-containing protein</fullName>
    </recommendedName>
</protein>